<proteinExistence type="predicted"/>
<dbReference type="OrthoDB" id="5350396at2759"/>
<gene>
    <name evidence="2" type="ORF">N7476_004564</name>
</gene>
<sequence>MPPITNFFKPPAFSRLSQPPTPERNKSKPQPKQPSQAPSSPPSDPPPSSRIDLTWEDQDDPGSQLGASLLQSISNNTHSSLPPEQSFQSPESAPPPPPPPPSSLGSFIASQRIVKDGKEVVISSDGEDTDSADSLDDPSFLLGPKFRQQKQEIKPIRVEKAYLQTLSVPTKYKNSLDSLVHSALGDQKTEANVAKIRAGFEPSDSRAVSGQDAGSKTKNDVQGVLTSALRESEDGKDFRRLMDAIRRTEALDQDRIWRFFDQVQMTPAAPEFPRDLFPPNSYLCALRETNSRVRAFQSGILEYAASLRQLPDELLCWLFRSIPLEPRDELRQAYCRIFTQTPAQRVENLIHPDDIDGLFRQMGARPQALDLTDSVVEDTYEQISQKPQLKVRGVLFSTFDLLQDAADLFSIDTRERAIQILLRMTLDTSLTADNLIHSELQSALSALLERVPEADTEEMDRRICATVYGTVKDPQFQSRMLHHILPTSAWISLLRYRLGVAFLLKSPEALTETPAAVLDLKRLTLFLIQDDRFHKQLRNPKDEYDYSELTAIALLLDVVVNSAPYSLRCAQVEPAKELDAIIDKLATQIKKIFSSIQDSGASHLKRMLAKEALEALHYRVLYAVRSKPPPKKTLFKHYGLEQQDGNIRNIFRPKDTKDTTDDGISSSADTTERTAMPIRGH</sequence>
<protein>
    <submittedName>
        <fullName evidence="2">Uncharacterized protein</fullName>
    </submittedName>
</protein>
<evidence type="ECO:0000313" key="3">
    <source>
        <dbReference type="Proteomes" id="UP001147746"/>
    </source>
</evidence>
<evidence type="ECO:0000313" key="2">
    <source>
        <dbReference type="EMBL" id="KAJ5321562.1"/>
    </source>
</evidence>
<dbReference type="AlphaFoldDB" id="A0A9W9U626"/>
<feature type="compositionally biased region" description="Polar residues" evidence="1">
    <location>
        <begin position="65"/>
        <end position="78"/>
    </location>
</feature>
<dbReference type="EMBL" id="JAPZBO010000003">
    <property type="protein sequence ID" value="KAJ5321562.1"/>
    <property type="molecule type" value="Genomic_DNA"/>
</dbReference>
<feature type="region of interest" description="Disordered" evidence="1">
    <location>
        <begin position="202"/>
        <end position="221"/>
    </location>
</feature>
<feature type="compositionally biased region" description="Pro residues" evidence="1">
    <location>
        <begin position="92"/>
        <end position="102"/>
    </location>
</feature>
<feature type="compositionally biased region" description="Acidic residues" evidence="1">
    <location>
        <begin position="125"/>
        <end position="136"/>
    </location>
</feature>
<name>A0A9W9U626_9EURO</name>
<reference evidence="2" key="2">
    <citation type="journal article" date="2023" name="IMA Fungus">
        <title>Comparative genomic study of the Penicillium genus elucidates a diverse pangenome and 15 lateral gene transfer events.</title>
        <authorList>
            <person name="Petersen C."/>
            <person name="Sorensen T."/>
            <person name="Nielsen M.R."/>
            <person name="Sondergaard T.E."/>
            <person name="Sorensen J.L."/>
            <person name="Fitzpatrick D.A."/>
            <person name="Frisvad J.C."/>
            <person name="Nielsen K.L."/>
        </authorList>
    </citation>
    <scope>NUCLEOTIDE SEQUENCE</scope>
    <source>
        <strain evidence="2">IBT 21472</strain>
    </source>
</reference>
<accession>A0A9W9U626</accession>
<feature type="compositionally biased region" description="Pro residues" evidence="1">
    <location>
        <begin position="39"/>
        <end position="48"/>
    </location>
</feature>
<feature type="compositionally biased region" description="Polar residues" evidence="1">
    <location>
        <begin position="206"/>
        <end position="216"/>
    </location>
</feature>
<comment type="caution">
    <text evidence="2">The sequence shown here is derived from an EMBL/GenBank/DDBJ whole genome shotgun (WGS) entry which is preliminary data.</text>
</comment>
<keyword evidence="3" id="KW-1185">Reference proteome</keyword>
<feature type="region of interest" description="Disordered" evidence="1">
    <location>
        <begin position="651"/>
        <end position="681"/>
    </location>
</feature>
<organism evidence="2 3">
    <name type="scientific">Penicillium atrosanguineum</name>
    <dbReference type="NCBI Taxonomy" id="1132637"/>
    <lineage>
        <taxon>Eukaryota</taxon>
        <taxon>Fungi</taxon>
        <taxon>Dikarya</taxon>
        <taxon>Ascomycota</taxon>
        <taxon>Pezizomycotina</taxon>
        <taxon>Eurotiomycetes</taxon>
        <taxon>Eurotiomycetidae</taxon>
        <taxon>Eurotiales</taxon>
        <taxon>Aspergillaceae</taxon>
        <taxon>Penicillium</taxon>
    </lineage>
</organism>
<feature type="compositionally biased region" description="Low complexity" evidence="1">
    <location>
        <begin position="79"/>
        <end position="91"/>
    </location>
</feature>
<reference evidence="2" key="1">
    <citation type="submission" date="2022-12" db="EMBL/GenBank/DDBJ databases">
        <authorList>
            <person name="Petersen C."/>
        </authorList>
    </citation>
    <scope>NUCLEOTIDE SEQUENCE</scope>
    <source>
        <strain evidence="2">IBT 21472</strain>
    </source>
</reference>
<feature type="compositionally biased region" description="Low complexity" evidence="1">
    <location>
        <begin position="28"/>
        <end position="38"/>
    </location>
</feature>
<dbReference type="Proteomes" id="UP001147746">
    <property type="component" value="Unassembled WGS sequence"/>
</dbReference>
<evidence type="ECO:0000256" key="1">
    <source>
        <dbReference type="SAM" id="MobiDB-lite"/>
    </source>
</evidence>
<feature type="region of interest" description="Disordered" evidence="1">
    <location>
        <begin position="1"/>
        <end position="139"/>
    </location>
</feature>